<dbReference type="Gene3D" id="1.25.40.10">
    <property type="entry name" value="Tetratricopeptide repeat domain"/>
    <property type="match status" value="4"/>
</dbReference>
<feature type="repeat" description="PPR" evidence="1">
    <location>
        <begin position="312"/>
        <end position="346"/>
    </location>
</feature>
<gene>
    <name evidence="3" type="ORF">RMAR00112_LOCUS9604</name>
</gene>
<feature type="repeat" description="PPR" evidence="1">
    <location>
        <begin position="417"/>
        <end position="451"/>
    </location>
</feature>
<feature type="repeat" description="PPR" evidence="1">
    <location>
        <begin position="522"/>
        <end position="556"/>
    </location>
</feature>
<dbReference type="PANTHER" id="PTHR46862">
    <property type="entry name" value="OS07G0661900 PROTEIN"/>
    <property type="match status" value="1"/>
</dbReference>
<protein>
    <recommendedName>
        <fullName evidence="4">Pentacotripeptide-repeat region of PRORP domain-containing protein</fullName>
    </recommendedName>
</protein>
<dbReference type="SUPFAM" id="SSF81901">
    <property type="entry name" value="HCP-like"/>
    <property type="match status" value="1"/>
</dbReference>
<dbReference type="InterPro" id="IPR011990">
    <property type="entry name" value="TPR-like_helical_dom_sf"/>
</dbReference>
<evidence type="ECO:0000256" key="2">
    <source>
        <dbReference type="SAM" id="MobiDB-lite"/>
    </source>
</evidence>
<feature type="repeat" description="PPR" evidence="1">
    <location>
        <begin position="347"/>
        <end position="381"/>
    </location>
</feature>
<feature type="repeat" description="PPR" evidence="1">
    <location>
        <begin position="277"/>
        <end position="311"/>
    </location>
</feature>
<evidence type="ECO:0008006" key="4">
    <source>
        <dbReference type="Google" id="ProtNLM"/>
    </source>
</evidence>
<dbReference type="InterPro" id="IPR002885">
    <property type="entry name" value="PPR_rpt"/>
</dbReference>
<feature type="region of interest" description="Disordered" evidence="2">
    <location>
        <begin position="686"/>
        <end position="727"/>
    </location>
</feature>
<reference evidence="3" key="1">
    <citation type="submission" date="2021-01" db="EMBL/GenBank/DDBJ databases">
        <authorList>
            <person name="Corre E."/>
            <person name="Pelletier E."/>
            <person name="Niang G."/>
            <person name="Scheremetjew M."/>
            <person name="Finn R."/>
            <person name="Kale V."/>
            <person name="Holt S."/>
            <person name="Cochrane G."/>
            <person name="Meng A."/>
            <person name="Brown T."/>
            <person name="Cohen L."/>
        </authorList>
    </citation>
    <scope>NUCLEOTIDE SEQUENCE</scope>
    <source>
        <strain evidence="3">CCMP 769</strain>
    </source>
</reference>
<feature type="repeat" description="PPR" evidence="1">
    <location>
        <begin position="382"/>
        <end position="416"/>
    </location>
</feature>
<sequence length="727" mass="82291">MLLKSAGSLFRGIFHEERIVRAHFTRGCSDWGTNRQDSDRLSTRRRSEGSAVNARKTAETWQLVVSGKCDIANYHFLLRYATPERTLDIVKLMLERNVPVGDGWLLTLQKKFQGSEFSKRILNLFELHCIAANRDEDDHMSETLLFFYLTFRKFDKARALFEQLCASGTASRYSFQIMMKSYANMGNMDQVIKIHDKMLAAGFEASRTTAPTLLSAVSRSGDLQKAEELFHASLSNLDDRGQGRLVTAMIESYNYHGNYPAAISLYKRTIEEGQPVLANTFNVVLKSYSRMQDVDGARKALNTMRSFGYEPKLRAYNELLLCYGDASFTSEALELFDLLREFGPEPDFYTYAMIIKIQGEAGKVQEANKLFLDMMSVGILPNLVVYSTMIKMYCQNFDMVKAEEMFKMMLDDNIKADASVFNIMIEGYCKNKQMSRAEDVVFEMLRSGLKPRENTLSELVRGYVLLGLHDRAEMLTRAVRGKGMELQDRDYGKLIISYARRGQRSKVEGTVRKLLEKGHAMTTRLCNDLIMAYILCNDLEKALTVFESMKKRGVVCDPWTYTGLIDGVVRRHGYNCEKAADLFTEWKGKQFAETWEDGTVFVNLVPYSVCSALTAVWCVFTKLRPTGQIRFHVGNGTYQPRYSQATKMRDAVWKCLLHLNVGAYGATGRSVFVIDKLDIASLEARKKGDKSVERSFASPKEAALGHVADSREDGGPPTPESSKSSEA</sequence>
<evidence type="ECO:0000256" key="1">
    <source>
        <dbReference type="PROSITE-ProRule" id="PRU00708"/>
    </source>
</evidence>
<accession>A0A7S2ZIT5</accession>
<organism evidence="3">
    <name type="scientific">Rhodosorus marinus</name>
    <dbReference type="NCBI Taxonomy" id="101924"/>
    <lineage>
        <taxon>Eukaryota</taxon>
        <taxon>Rhodophyta</taxon>
        <taxon>Stylonematophyceae</taxon>
        <taxon>Stylonematales</taxon>
        <taxon>Stylonemataceae</taxon>
        <taxon>Rhodosorus</taxon>
    </lineage>
</organism>
<dbReference type="PANTHER" id="PTHR46862:SF5">
    <property type="entry name" value="OS02G0170000 PROTEIN"/>
    <property type="match status" value="1"/>
</dbReference>
<dbReference type="AlphaFoldDB" id="A0A7S2ZIT5"/>
<proteinExistence type="predicted"/>
<name>A0A7S2ZIT5_9RHOD</name>
<dbReference type="EMBL" id="HBHW01012329">
    <property type="protein sequence ID" value="CAE0041640.1"/>
    <property type="molecule type" value="Transcribed_RNA"/>
</dbReference>
<evidence type="ECO:0000313" key="3">
    <source>
        <dbReference type="EMBL" id="CAE0041640.1"/>
    </source>
</evidence>
<dbReference type="PROSITE" id="PS51375">
    <property type="entry name" value="PPR"/>
    <property type="match status" value="7"/>
</dbReference>
<dbReference type="Pfam" id="PF13041">
    <property type="entry name" value="PPR_2"/>
    <property type="match status" value="3"/>
</dbReference>
<dbReference type="Pfam" id="PF01535">
    <property type="entry name" value="PPR"/>
    <property type="match status" value="4"/>
</dbReference>
<feature type="repeat" description="PPR" evidence="1">
    <location>
        <begin position="171"/>
        <end position="205"/>
    </location>
</feature>
<dbReference type="NCBIfam" id="TIGR00756">
    <property type="entry name" value="PPR"/>
    <property type="match status" value="6"/>
</dbReference>